<evidence type="ECO:0000313" key="1">
    <source>
        <dbReference type="EMBL" id="PNT66507.1"/>
    </source>
</evidence>
<dbReference type="Gramene" id="PNT66507">
    <property type="protein sequence ID" value="PNT66507"/>
    <property type="gene ID" value="BRADI_3g13393v3"/>
</dbReference>
<dbReference type="EnsemblPlants" id="PNT66507">
    <property type="protein sequence ID" value="PNT66507"/>
    <property type="gene ID" value="BRADI_3g13393v3"/>
</dbReference>
<keyword evidence="3" id="KW-1185">Reference proteome</keyword>
<evidence type="ECO:0000313" key="3">
    <source>
        <dbReference type="Proteomes" id="UP000008810"/>
    </source>
</evidence>
<dbReference type="Proteomes" id="UP000008810">
    <property type="component" value="Chromosome 3"/>
</dbReference>
<accession>A0A2K2CWV5</accession>
<reference evidence="1 2" key="1">
    <citation type="journal article" date="2010" name="Nature">
        <title>Genome sequencing and analysis of the model grass Brachypodium distachyon.</title>
        <authorList>
            <consortium name="International Brachypodium Initiative"/>
        </authorList>
    </citation>
    <scope>NUCLEOTIDE SEQUENCE [LARGE SCALE GENOMIC DNA]</scope>
    <source>
        <strain evidence="1 2">Bd21</strain>
    </source>
</reference>
<dbReference type="InParanoid" id="A0A2K2CWV5"/>
<dbReference type="AlphaFoldDB" id="A0A2K2CWV5"/>
<dbReference type="EMBL" id="CM000882">
    <property type="protein sequence ID" value="PNT66507.1"/>
    <property type="molecule type" value="Genomic_DNA"/>
</dbReference>
<proteinExistence type="predicted"/>
<protein>
    <submittedName>
        <fullName evidence="1 2">Uncharacterized protein</fullName>
    </submittedName>
</protein>
<organism evidence="1">
    <name type="scientific">Brachypodium distachyon</name>
    <name type="common">Purple false brome</name>
    <name type="synonym">Trachynia distachya</name>
    <dbReference type="NCBI Taxonomy" id="15368"/>
    <lineage>
        <taxon>Eukaryota</taxon>
        <taxon>Viridiplantae</taxon>
        <taxon>Streptophyta</taxon>
        <taxon>Embryophyta</taxon>
        <taxon>Tracheophyta</taxon>
        <taxon>Spermatophyta</taxon>
        <taxon>Magnoliopsida</taxon>
        <taxon>Liliopsida</taxon>
        <taxon>Poales</taxon>
        <taxon>Poaceae</taxon>
        <taxon>BOP clade</taxon>
        <taxon>Pooideae</taxon>
        <taxon>Stipodae</taxon>
        <taxon>Brachypodieae</taxon>
        <taxon>Brachypodium</taxon>
    </lineage>
</organism>
<gene>
    <name evidence="1" type="ORF">BRADI_3g13393v3</name>
</gene>
<evidence type="ECO:0000313" key="2">
    <source>
        <dbReference type="EnsemblPlants" id="PNT66507"/>
    </source>
</evidence>
<reference evidence="1" key="2">
    <citation type="submission" date="2017-06" db="EMBL/GenBank/DDBJ databases">
        <title>WGS assembly of Brachypodium distachyon.</title>
        <authorList>
            <consortium name="The International Brachypodium Initiative"/>
            <person name="Lucas S."/>
            <person name="Harmon-Smith M."/>
            <person name="Lail K."/>
            <person name="Tice H."/>
            <person name="Grimwood J."/>
            <person name="Bruce D."/>
            <person name="Barry K."/>
            <person name="Shu S."/>
            <person name="Lindquist E."/>
            <person name="Wang M."/>
            <person name="Pitluck S."/>
            <person name="Vogel J.P."/>
            <person name="Garvin D.F."/>
            <person name="Mockler T.C."/>
            <person name="Schmutz J."/>
            <person name="Rokhsar D."/>
            <person name="Bevan M.W."/>
        </authorList>
    </citation>
    <scope>NUCLEOTIDE SEQUENCE</scope>
    <source>
        <strain evidence="1">Bd21</strain>
    </source>
</reference>
<name>A0A2K2CWV5_BRADI</name>
<sequence>MLQMHDRYHVCSQELTSFGCHLPNLITFMQNYRKLVFCFVLKQVDMWMMMRSYHLMSLSALN</sequence>
<reference evidence="2" key="3">
    <citation type="submission" date="2018-08" db="UniProtKB">
        <authorList>
            <consortium name="EnsemblPlants"/>
        </authorList>
    </citation>
    <scope>IDENTIFICATION</scope>
    <source>
        <strain evidence="2">cv. Bd21</strain>
    </source>
</reference>